<dbReference type="Proteomes" id="UP000620874">
    <property type="component" value="Unassembled WGS sequence"/>
</dbReference>
<name>A0ABR8Y9Z4_9BACT</name>
<evidence type="ECO:0000313" key="1">
    <source>
        <dbReference type="EMBL" id="MBD8041032.1"/>
    </source>
</evidence>
<protein>
    <submittedName>
        <fullName evidence="1">Uracil-DNA glycosylase family protein</fullName>
    </submittedName>
</protein>
<evidence type="ECO:0000313" key="2">
    <source>
        <dbReference type="Proteomes" id="UP000620874"/>
    </source>
</evidence>
<reference evidence="1 2" key="1">
    <citation type="submission" date="2020-08" db="EMBL/GenBank/DDBJ databases">
        <title>A Genomic Blueprint of the Chicken Gut Microbiome.</title>
        <authorList>
            <person name="Gilroy R."/>
            <person name="Ravi A."/>
            <person name="Getino M."/>
            <person name="Pursley I."/>
            <person name="Horton D.L."/>
            <person name="Alikhan N.-F."/>
            <person name="Baker D."/>
            <person name="Gharbi K."/>
            <person name="Hall N."/>
            <person name="Watson M."/>
            <person name="Adriaenssens E.M."/>
            <person name="Foster-Nyarko E."/>
            <person name="Jarju S."/>
            <person name="Secka A."/>
            <person name="Antonio M."/>
            <person name="Oren A."/>
            <person name="Chaudhuri R."/>
            <person name="La Ragione R.M."/>
            <person name="Hildebrand F."/>
            <person name="Pallen M.J."/>
        </authorList>
    </citation>
    <scope>NUCLEOTIDE SEQUENCE [LARGE SCALE GENOMIC DNA]</scope>
    <source>
        <strain evidence="1 2">Sa1CVN1</strain>
    </source>
</reference>
<dbReference type="SUPFAM" id="SSF52141">
    <property type="entry name" value="Uracil-DNA glycosylase-like"/>
    <property type="match status" value="1"/>
</dbReference>
<organism evidence="1 2">
    <name type="scientific">Phocaeicola intestinalis</name>
    <dbReference type="NCBI Taxonomy" id="2762212"/>
    <lineage>
        <taxon>Bacteria</taxon>
        <taxon>Pseudomonadati</taxon>
        <taxon>Bacteroidota</taxon>
        <taxon>Bacteroidia</taxon>
        <taxon>Bacteroidales</taxon>
        <taxon>Bacteroidaceae</taxon>
        <taxon>Phocaeicola</taxon>
    </lineage>
</organism>
<dbReference type="CDD" id="cd10032">
    <property type="entry name" value="UDG-F6_HDG"/>
    <property type="match status" value="1"/>
</dbReference>
<dbReference type="Gene3D" id="3.40.470.10">
    <property type="entry name" value="Uracil-DNA glycosylase-like domain"/>
    <property type="match status" value="1"/>
</dbReference>
<dbReference type="InterPro" id="IPR036895">
    <property type="entry name" value="Uracil-DNA_glycosylase-like_sf"/>
</dbReference>
<accession>A0ABR8Y9Z4</accession>
<proteinExistence type="predicted"/>
<dbReference type="EMBL" id="JACSPP010000037">
    <property type="protein sequence ID" value="MBD8041032.1"/>
    <property type="molecule type" value="Genomic_DNA"/>
</dbReference>
<comment type="caution">
    <text evidence="1">The sequence shown here is derived from an EMBL/GenBank/DDBJ whole genome shotgun (WGS) entry which is preliminary data.</text>
</comment>
<dbReference type="RefSeq" id="WP_191764410.1">
    <property type="nucleotide sequence ID" value="NZ_JACSPP010000037.1"/>
</dbReference>
<keyword evidence="2" id="KW-1185">Reference proteome</keyword>
<gene>
    <name evidence="1" type="ORF">H9625_11425</name>
</gene>
<sequence length="195" mass="22457">MDSLIENHPLEPFLPAEATLLMLGSFPPQKKRWSMDFFYPNWNNDMWRIFGLIFFGDKEHFVLSGKKAFDKERLIHFLKEKGVALYDTACTVKRLKSNASDKYLEIVEPTDIGLLLKQLPACKSIVTTGQKATDTLCAQLHIKEPPVGGKSKFEYADRQLWLYRMPSSSRAYPLKLEKKAEIYRSMLCEAGIFMP</sequence>